<proteinExistence type="predicted"/>
<reference evidence="2" key="1">
    <citation type="submission" date="2020-06" db="EMBL/GenBank/DDBJ databases">
        <authorList>
            <consortium name="Plant Systems Biology data submission"/>
        </authorList>
    </citation>
    <scope>NUCLEOTIDE SEQUENCE</scope>
    <source>
        <strain evidence="2">D6</strain>
    </source>
</reference>
<evidence type="ECO:0000256" key="1">
    <source>
        <dbReference type="SAM" id="MobiDB-lite"/>
    </source>
</evidence>
<dbReference type="EMBL" id="CAICTM010000182">
    <property type="protein sequence ID" value="CAB9504013.1"/>
    <property type="molecule type" value="Genomic_DNA"/>
</dbReference>
<evidence type="ECO:0000313" key="2">
    <source>
        <dbReference type="EMBL" id="CAB9504013.1"/>
    </source>
</evidence>
<accession>A0A9N8HBH4</accession>
<feature type="region of interest" description="Disordered" evidence="1">
    <location>
        <begin position="84"/>
        <end position="103"/>
    </location>
</feature>
<keyword evidence="3" id="KW-1185">Reference proteome</keyword>
<gene>
    <name evidence="2" type="ORF">SEMRO_183_G079640.1</name>
</gene>
<protein>
    <submittedName>
        <fullName evidence="2">Uncharacterized protein</fullName>
    </submittedName>
</protein>
<sequence>MMLLKKLNPLNIVRTTCTKRQSMKAGRGLLKPVRKRGESSDTCETTSSSSSFLDAPFSGLDHDDAMNASFRNLVSVVEAYSTATPTATASNSRPRQRAPARREDVQVAIPARIPLAHPMRLHSHRRSKALCEHDYQELMVQSRGWLYDAADLKTQPQHHKDRLRNRALTEDDFDRYIFAPRAVHAV</sequence>
<comment type="caution">
    <text evidence="2">The sequence shown here is derived from an EMBL/GenBank/DDBJ whole genome shotgun (WGS) entry which is preliminary data.</text>
</comment>
<dbReference type="AlphaFoldDB" id="A0A9N8HBH4"/>
<evidence type="ECO:0000313" key="3">
    <source>
        <dbReference type="Proteomes" id="UP001153069"/>
    </source>
</evidence>
<name>A0A9N8HBH4_9STRA</name>
<dbReference type="Proteomes" id="UP001153069">
    <property type="component" value="Unassembled WGS sequence"/>
</dbReference>
<organism evidence="2 3">
    <name type="scientific">Seminavis robusta</name>
    <dbReference type="NCBI Taxonomy" id="568900"/>
    <lineage>
        <taxon>Eukaryota</taxon>
        <taxon>Sar</taxon>
        <taxon>Stramenopiles</taxon>
        <taxon>Ochrophyta</taxon>
        <taxon>Bacillariophyta</taxon>
        <taxon>Bacillariophyceae</taxon>
        <taxon>Bacillariophycidae</taxon>
        <taxon>Naviculales</taxon>
        <taxon>Naviculaceae</taxon>
        <taxon>Seminavis</taxon>
    </lineage>
</organism>